<dbReference type="AlphaFoldDB" id="A0A517Y174"/>
<dbReference type="KEGG" id="uli:ETAA1_54900"/>
<dbReference type="EMBL" id="CP036273">
    <property type="protein sequence ID" value="QDU23490.1"/>
    <property type="molecule type" value="Genomic_DNA"/>
</dbReference>
<keyword evidence="1" id="KW-0732">Signal</keyword>
<dbReference type="PROSITE" id="PS51257">
    <property type="entry name" value="PROKAR_LIPOPROTEIN"/>
    <property type="match status" value="1"/>
</dbReference>
<dbReference type="RefSeq" id="WP_145243731.1">
    <property type="nucleotide sequence ID" value="NZ_CP036273.1"/>
</dbReference>
<feature type="signal peptide" evidence="1">
    <location>
        <begin position="1"/>
        <end position="19"/>
    </location>
</feature>
<dbReference type="OrthoDB" id="5764172at2"/>
<reference evidence="2 3" key="1">
    <citation type="submission" date="2019-02" db="EMBL/GenBank/DDBJ databases">
        <title>Deep-cultivation of Planctomycetes and their phenomic and genomic characterization uncovers novel biology.</title>
        <authorList>
            <person name="Wiegand S."/>
            <person name="Jogler M."/>
            <person name="Boedeker C."/>
            <person name="Pinto D."/>
            <person name="Vollmers J."/>
            <person name="Rivas-Marin E."/>
            <person name="Kohn T."/>
            <person name="Peeters S.H."/>
            <person name="Heuer A."/>
            <person name="Rast P."/>
            <person name="Oberbeckmann S."/>
            <person name="Bunk B."/>
            <person name="Jeske O."/>
            <person name="Meyerdierks A."/>
            <person name="Storesund J.E."/>
            <person name="Kallscheuer N."/>
            <person name="Luecker S."/>
            <person name="Lage O.M."/>
            <person name="Pohl T."/>
            <person name="Merkel B.J."/>
            <person name="Hornburger P."/>
            <person name="Mueller R.-W."/>
            <person name="Bruemmer F."/>
            <person name="Labrenz M."/>
            <person name="Spormann A.M."/>
            <person name="Op den Camp H."/>
            <person name="Overmann J."/>
            <person name="Amann R."/>
            <person name="Jetten M.S.M."/>
            <person name="Mascher T."/>
            <person name="Medema M.H."/>
            <person name="Devos D.P."/>
            <person name="Kaster A.-K."/>
            <person name="Ovreas L."/>
            <person name="Rohde M."/>
            <person name="Galperin M.Y."/>
            <person name="Jogler C."/>
        </authorList>
    </citation>
    <scope>NUCLEOTIDE SEQUENCE [LARGE SCALE GENOMIC DNA]</scope>
    <source>
        <strain evidence="2 3">ETA_A1</strain>
    </source>
</reference>
<evidence type="ECO:0000313" key="3">
    <source>
        <dbReference type="Proteomes" id="UP000319576"/>
    </source>
</evidence>
<feature type="chain" id="PRO_5021849455" description="Lipoprotein" evidence="1">
    <location>
        <begin position="20"/>
        <end position="193"/>
    </location>
</feature>
<sequence precursor="true">MKRTLVVALLTAVTGACTSAEPAAPAAGGEEQTGAPVEWVGLKSATPAGWKQVPPSNKMRAAQLVAPKVAGDADDAEVVLFELGGGGGIDANLKRQVAVFQPAAGKDKVDEKQEKTKVGPNDAVLQEVSGTFLKKAGGPFDPNAKTTPVAGYKQVYVVFETKDGVTASAWLRGPEKTVEKHKPAFVEWVRNFK</sequence>
<gene>
    <name evidence="2" type="ORF">ETAA1_54900</name>
</gene>
<evidence type="ECO:0008006" key="4">
    <source>
        <dbReference type="Google" id="ProtNLM"/>
    </source>
</evidence>
<dbReference type="Proteomes" id="UP000319576">
    <property type="component" value="Chromosome"/>
</dbReference>
<protein>
    <recommendedName>
        <fullName evidence="4">Lipoprotein</fullName>
    </recommendedName>
</protein>
<accession>A0A517Y174</accession>
<organism evidence="2 3">
    <name type="scientific">Urbifossiella limnaea</name>
    <dbReference type="NCBI Taxonomy" id="2528023"/>
    <lineage>
        <taxon>Bacteria</taxon>
        <taxon>Pseudomonadati</taxon>
        <taxon>Planctomycetota</taxon>
        <taxon>Planctomycetia</taxon>
        <taxon>Gemmatales</taxon>
        <taxon>Gemmataceae</taxon>
        <taxon>Urbifossiella</taxon>
    </lineage>
</organism>
<name>A0A517Y174_9BACT</name>
<keyword evidence="3" id="KW-1185">Reference proteome</keyword>
<evidence type="ECO:0000313" key="2">
    <source>
        <dbReference type="EMBL" id="QDU23490.1"/>
    </source>
</evidence>
<evidence type="ECO:0000256" key="1">
    <source>
        <dbReference type="SAM" id="SignalP"/>
    </source>
</evidence>
<proteinExistence type="predicted"/>